<gene>
    <name evidence="3" type="ORF">HGA07_28895</name>
</gene>
<protein>
    <submittedName>
        <fullName evidence="3">SDR family oxidoreductase</fullName>
    </submittedName>
</protein>
<evidence type="ECO:0000313" key="4">
    <source>
        <dbReference type="Proteomes" id="UP000523447"/>
    </source>
</evidence>
<dbReference type="NCBIfam" id="NF040491">
    <property type="entry name" value="SDR_subfam_4"/>
    <property type="match status" value="1"/>
</dbReference>
<dbReference type="PANTHER" id="PTHR24321">
    <property type="entry name" value="DEHYDROGENASES, SHORT CHAIN"/>
    <property type="match status" value="1"/>
</dbReference>
<sequence>MTGEPTAIVTGAARGIGAAIVHRLADTGWRVVAVDSCADDPAVPYPLSTRQQLREVAEARPGAVMDLAADVRDLPALADAVRAGEGRFGPIRAAVAAASVITGGKPLWETRTPEWAPMFDVGVHGVANLARAALPAMLARPEPRGGRFVAVASAAGHHGLWHLSGYSAAKHAVVGMIKSLAHDLRGTGITAAAVSPGSTRTAMLTATAQLHGLDSVEAFAPHQLLGRIVEPREVAAAVAWLCDGDAAVVNGSVVHADGGFVP</sequence>
<evidence type="ECO:0000256" key="2">
    <source>
        <dbReference type="ARBA" id="ARBA00023002"/>
    </source>
</evidence>
<dbReference type="CDD" id="cd05233">
    <property type="entry name" value="SDR_c"/>
    <property type="match status" value="1"/>
</dbReference>
<dbReference type="EMBL" id="JAAXPE010000052">
    <property type="protein sequence ID" value="NKY89600.1"/>
    <property type="molecule type" value="Genomic_DNA"/>
</dbReference>
<reference evidence="3 4" key="1">
    <citation type="submission" date="2020-04" db="EMBL/GenBank/DDBJ databases">
        <title>MicrobeNet Type strains.</title>
        <authorList>
            <person name="Nicholson A.C."/>
        </authorList>
    </citation>
    <scope>NUCLEOTIDE SEQUENCE [LARGE SCALE GENOMIC DNA]</scope>
    <source>
        <strain evidence="3 4">DSM 44445</strain>
    </source>
</reference>
<dbReference type="InterPro" id="IPR030981">
    <property type="entry name" value="SDR_subfam_2"/>
</dbReference>
<dbReference type="PRINTS" id="PR00081">
    <property type="entry name" value="GDHRDH"/>
</dbReference>
<evidence type="ECO:0000256" key="1">
    <source>
        <dbReference type="ARBA" id="ARBA00006484"/>
    </source>
</evidence>
<dbReference type="RefSeq" id="WP_040718656.1">
    <property type="nucleotide sequence ID" value="NZ_CAWPHS010000048.1"/>
</dbReference>
<dbReference type="NCBIfam" id="TIGR04504">
    <property type="entry name" value="SDR_subfam_2"/>
    <property type="match status" value="1"/>
</dbReference>
<comment type="caution">
    <text evidence="3">The sequence shown here is derived from an EMBL/GenBank/DDBJ whole genome shotgun (WGS) entry which is preliminary data.</text>
</comment>
<dbReference type="InterPro" id="IPR036291">
    <property type="entry name" value="NAD(P)-bd_dom_sf"/>
</dbReference>
<dbReference type="SUPFAM" id="SSF51735">
    <property type="entry name" value="NAD(P)-binding Rossmann-fold domains"/>
    <property type="match status" value="1"/>
</dbReference>
<evidence type="ECO:0000313" key="3">
    <source>
        <dbReference type="EMBL" id="NKY89600.1"/>
    </source>
</evidence>
<dbReference type="Pfam" id="PF13561">
    <property type="entry name" value="adh_short_C2"/>
    <property type="match status" value="1"/>
</dbReference>
<dbReference type="PANTHER" id="PTHR24321:SF8">
    <property type="entry name" value="ESTRADIOL 17-BETA-DEHYDROGENASE 8-RELATED"/>
    <property type="match status" value="1"/>
</dbReference>
<dbReference type="GO" id="GO:0016491">
    <property type="term" value="F:oxidoreductase activity"/>
    <property type="evidence" value="ECO:0007669"/>
    <property type="project" value="UniProtKB-KW"/>
</dbReference>
<dbReference type="InterPro" id="IPR020904">
    <property type="entry name" value="Sc_DH/Rdtase_CS"/>
</dbReference>
<keyword evidence="4" id="KW-1185">Reference proteome</keyword>
<keyword evidence="2" id="KW-0560">Oxidoreductase</keyword>
<dbReference type="PROSITE" id="PS00061">
    <property type="entry name" value="ADH_SHORT"/>
    <property type="match status" value="1"/>
</dbReference>
<name>A0A7X6RKW0_9NOCA</name>
<comment type="similarity">
    <text evidence="1">Belongs to the short-chain dehydrogenases/reductases (SDR) family.</text>
</comment>
<dbReference type="InterPro" id="IPR002347">
    <property type="entry name" value="SDR_fam"/>
</dbReference>
<accession>A0A7X6RKW0</accession>
<dbReference type="Proteomes" id="UP000523447">
    <property type="component" value="Unassembled WGS sequence"/>
</dbReference>
<proteinExistence type="inferred from homology"/>
<dbReference type="AlphaFoldDB" id="A0A7X6RKW0"/>
<organism evidence="3 4">
    <name type="scientific">Nocardia veterana</name>
    <dbReference type="NCBI Taxonomy" id="132249"/>
    <lineage>
        <taxon>Bacteria</taxon>
        <taxon>Bacillati</taxon>
        <taxon>Actinomycetota</taxon>
        <taxon>Actinomycetes</taxon>
        <taxon>Mycobacteriales</taxon>
        <taxon>Nocardiaceae</taxon>
        <taxon>Nocardia</taxon>
    </lineage>
</organism>
<dbReference type="FunFam" id="3.40.50.720:FF:000084">
    <property type="entry name" value="Short-chain dehydrogenase reductase"/>
    <property type="match status" value="1"/>
</dbReference>
<dbReference type="Gene3D" id="3.40.50.720">
    <property type="entry name" value="NAD(P)-binding Rossmann-like Domain"/>
    <property type="match status" value="1"/>
</dbReference>